<dbReference type="GO" id="GO:0036064">
    <property type="term" value="C:ciliary basal body"/>
    <property type="evidence" value="ECO:0007669"/>
    <property type="project" value="TreeGrafter"/>
</dbReference>
<accession>A0A9P0AEN2</accession>
<feature type="region of interest" description="Disordered" evidence="3">
    <location>
        <begin position="221"/>
        <end position="257"/>
    </location>
</feature>
<feature type="compositionally biased region" description="Basic and acidic residues" evidence="3">
    <location>
        <begin position="586"/>
        <end position="598"/>
    </location>
</feature>
<feature type="region of interest" description="Disordered" evidence="3">
    <location>
        <begin position="634"/>
        <end position="671"/>
    </location>
</feature>
<comment type="similarity">
    <text evidence="1">Belongs to the Flattop family.</text>
</comment>
<feature type="compositionally biased region" description="Low complexity" evidence="3">
    <location>
        <begin position="654"/>
        <end position="667"/>
    </location>
</feature>
<feature type="compositionally biased region" description="Low complexity" evidence="3">
    <location>
        <begin position="720"/>
        <end position="730"/>
    </location>
</feature>
<evidence type="ECO:0000256" key="2">
    <source>
        <dbReference type="ARBA" id="ARBA00033306"/>
    </source>
</evidence>
<evidence type="ECO:0000313" key="5">
    <source>
        <dbReference type="EMBL" id="CAH0392814.1"/>
    </source>
</evidence>
<feature type="region of interest" description="Disordered" evidence="3">
    <location>
        <begin position="712"/>
        <end position="736"/>
    </location>
</feature>
<keyword evidence="6" id="KW-1185">Reference proteome</keyword>
<feature type="region of interest" description="Disordered" evidence="3">
    <location>
        <begin position="484"/>
        <end position="516"/>
    </location>
</feature>
<feature type="domain" description="DUF4812" evidence="4">
    <location>
        <begin position="799"/>
        <end position="863"/>
    </location>
</feature>
<organism evidence="5 6">
    <name type="scientific">Bemisia tabaci</name>
    <name type="common">Sweetpotato whitefly</name>
    <name type="synonym">Aleurodes tabaci</name>
    <dbReference type="NCBI Taxonomy" id="7038"/>
    <lineage>
        <taxon>Eukaryota</taxon>
        <taxon>Metazoa</taxon>
        <taxon>Ecdysozoa</taxon>
        <taxon>Arthropoda</taxon>
        <taxon>Hexapoda</taxon>
        <taxon>Insecta</taxon>
        <taxon>Pterygota</taxon>
        <taxon>Neoptera</taxon>
        <taxon>Paraneoptera</taxon>
        <taxon>Hemiptera</taxon>
        <taxon>Sternorrhyncha</taxon>
        <taxon>Aleyrodoidea</taxon>
        <taxon>Aleyrodidae</taxon>
        <taxon>Aleyrodinae</taxon>
        <taxon>Bemisia</taxon>
    </lineage>
</organism>
<dbReference type="PANTHER" id="PTHR34639:SF1">
    <property type="entry name" value="PROTEIN FLATTOP"/>
    <property type="match status" value="1"/>
</dbReference>
<feature type="compositionally biased region" description="Basic and acidic residues" evidence="3">
    <location>
        <begin position="494"/>
        <end position="516"/>
    </location>
</feature>
<dbReference type="InterPro" id="IPR038797">
    <property type="entry name" value="Fltp"/>
</dbReference>
<dbReference type="GO" id="GO:0044782">
    <property type="term" value="P:cilium organization"/>
    <property type="evidence" value="ECO:0007669"/>
    <property type="project" value="TreeGrafter"/>
</dbReference>
<dbReference type="CDD" id="cd23705">
    <property type="entry name" value="Flattop"/>
    <property type="match status" value="1"/>
</dbReference>
<dbReference type="InterPro" id="IPR032084">
    <property type="entry name" value="DUF4812"/>
</dbReference>
<name>A0A9P0AEN2_BEMTA</name>
<dbReference type="Proteomes" id="UP001152759">
    <property type="component" value="Chromosome 7"/>
</dbReference>
<evidence type="ECO:0000256" key="1">
    <source>
        <dbReference type="ARBA" id="ARBA00009887"/>
    </source>
</evidence>
<dbReference type="Pfam" id="PF16071">
    <property type="entry name" value="DUF4812"/>
    <property type="match status" value="1"/>
</dbReference>
<dbReference type="EMBL" id="OU963868">
    <property type="protein sequence ID" value="CAH0392814.1"/>
    <property type="molecule type" value="Genomic_DNA"/>
</dbReference>
<evidence type="ECO:0000256" key="3">
    <source>
        <dbReference type="SAM" id="MobiDB-lite"/>
    </source>
</evidence>
<dbReference type="PANTHER" id="PTHR34639">
    <property type="entry name" value="PROTEIN FLATTOP"/>
    <property type="match status" value="1"/>
</dbReference>
<protein>
    <recommendedName>
        <fullName evidence="2">Cilia- and flagella-associated protein 126</fullName>
    </recommendedName>
</protein>
<feature type="region of interest" description="Disordered" evidence="3">
    <location>
        <begin position="564"/>
        <end position="604"/>
    </location>
</feature>
<gene>
    <name evidence="5" type="ORF">BEMITA_LOCUS11286</name>
</gene>
<evidence type="ECO:0000259" key="4">
    <source>
        <dbReference type="Pfam" id="PF16071"/>
    </source>
</evidence>
<evidence type="ECO:0000313" key="6">
    <source>
        <dbReference type="Proteomes" id="UP001152759"/>
    </source>
</evidence>
<dbReference type="Pfam" id="PF22611">
    <property type="entry name" value="CFAP126"/>
    <property type="match status" value="1"/>
</dbReference>
<reference evidence="5" key="1">
    <citation type="submission" date="2021-12" db="EMBL/GenBank/DDBJ databases">
        <authorList>
            <person name="King R."/>
        </authorList>
    </citation>
    <scope>NUCLEOTIDE SEQUENCE</scope>
</reference>
<proteinExistence type="inferred from homology"/>
<dbReference type="AlphaFoldDB" id="A0A9P0AEN2"/>
<sequence length="863" mass="97823">MLHEFIGVHNQRIRGCVRNGQKQSKTVQKAPRSRWTECSPKNQHLINFYRLVNNTRFSPFLGSESFAEPRDHAQSILRFKLQSFLLLRLVRFKLGVSRHLEWKINKPALNHSFKDLCLTSLCDYQINFELVKKRKILYEDDFKPRRLGNWEIPKQPYGDRPKIKRRTTRVIADDKGHLLAGVPRPSGNPFEGLYIGTYQLPKRITRQVAEELSRPRKSYLIEKRSRYTKPGASRKESPAASPTLETTSLKQLEANDKDKQLLSRGQEDRVEELHQGESNNKQLIRSSVLDDLKQDKDFMPACLKEEHRSNAENINQYQPNSKTDDFDYSHHITHDTNIKLADLPRQAVENCESHNQLCRLPPTTSPNSLKPVENSMHISEQVKYPEIVSKEQLSSPPPPASPKTCKVPPLMSAHTNSQFARTLKLENQKHHPLPDIIEDALYRSLQFDREKNPGLALNTEPKAAAIGCKCYGVPGPTQCSKLRVYRPKTAGNAQKRDSLPKDDRPKTSSDRGTREKENFTEMELALCWDYHPKNTDLEPKRPTHIDGSNGSAAPSVFTLVHPIPNEHKSGCPTPDKTSYKSMSPKCGDEMKTKPRTAWDEDDTSNKYLQRQLMKIQERSNPSAVMNVVENYNGSVAKENDSPNVHPVPPRKGKSNSASSRGSSKRNSQCSKEHCDSIKNNLTLSSDLGSLNLKNQKHYCSSPNLTTVVNEEGKEKKECKNGNCGSTSSSCSDDKNNNHVKSKGHKLLNARPCMACSNKSSSGSNNSQSKPEYKMAFKAGKPNGFNGNGNAQRLNNEHKLHIPKPKTPFAKRSYSIGTLVPPFSLWPGTTGQDYPEHWRLASVYQHSYKPIQTRRKPFLRSVYQ</sequence>